<dbReference type="Proteomes" id="UP000275225">
    <property type="component" value="Unassembled WGS sequence"/>
</dbReference>
<dbReference type="GO" id="GO:0043743">
    <property type="term" value="F:LPPG:FO 2-phospho-L-lactate transferase activity"/>
    <property type="evidence" value="ECO:0007669"/>
    <property type="project" value="UniProtKB-EC"/>
</dbReference>
<dbReference type="GO" id="GO:0000287">
    <property type="term" value="F:magnesium ion binding"/>
    <property type="evidence" value="ECO:0007669"/>
    <property type="project" value="InterPro"/>
</dbReference>
<organism evidence="3 4">
    <name type="scientific">Aeromicrobium camelliae</name>
    <dbReference type="NCBI Taxonomy" id="1538144"/>
    <lineage>
        <taxon>Bacteria</taxon>
        <taxon>Bacillati</taxon>
        <taxon>Actinomycetota</taxon>
        <taxon>Actinomycetes</taxon>
        <taxon>Propionibacteriales</taxon>
        <taxon>Nocardioidaceae</taxon>
        <taxon>Aeromicrobium</taxon>
    </lineage>
</organism>
<sequence>MRRIVVLSGGIGGARFLEGVRAACPEAEVTAIVNTADDLWVFGVRVCPDLDSVMYTLGGGIDPQRRWGRRDETWNAREELGHYGEPDSWFGLGDRDLATHLVRSARLRAGATLSQVTEELCRRWRPGVRLVPMTDDEVETRIVVELPEGERDLHFQEYWIRYRAEAPLRSLRYAGIEAARPAPAVAEVLAEADAIVLAPSNPVVSLRPILEVPGLRDLVRSSAAPVVGVSPIIAGGHVRGMADQLLGGLGLEVSAAAVAEYHGAREGEGVLDGWLVDPADRDAVDRLHAQGITARAVPLYMNDDATTRQLAADAVGLADALVRRR</sequence>
<dbReference type="FunFam" id="1.10.8.240:FF:000001">
    <property type="entry name" value="2-phospho-L-lactate transferase"/>
    <property type="match status" value="1"/>
</dbReference>
<dbReference type="HAMAP" id="MF_01257">
    <property type="entry name" value="CofD"/>
    <property type="match status" value="1"/>
</dbReference>
<dbReference type="EC" id="2.7.8.28" evidence="3"/>
<dbReference type="NCBIfam" id="TIGR01819">
    <property type="entry name" value="F420_cofD"/>
    <property type="match status" value="1"/>
</dbReference>
<evidence type="ECO:0000313" key="4">
    <source>
        <dbReference type="Proteomes" id="UP000275225"/>
    </source>
</evidence>
<dbReference type="SUPFAM" id="SSF142338">
    <property type="entry name" value="CofD-like"/>
    <property type="match status" value="1"/>
</dbReference>
<dbReference type="Pfam" id="PF01933">
    <property type="entry name" value="CofD"/>
    <property type="match status" value="1"/>
</dbReference>
<dbReference type="CDD" id="cd07186">
    <property type="entry name" value="CofD_like"/>
    <property type="match status" value="1"/>
</dbReference>
<protein>
    <submittedName>
        <fullName evidence="3">2-phospho-L-lactate transferase</fullName>
        <ecNumber evidence="3">2.7.8.28</ecNumber>
    </submittedName>
</protein>
<evidence type="ECO:0000313" key="3">
    <source>
        <dbReference type="EMBL" id="RQN08907.1"/>
    </source>
</evidence>
<comment type="caution">
    <text evidence="3">The sequence shown here is derived from an EMBL/GenBank/DDBJ whole genome shotgun (WGS) entry which is preliminary data.</text>
</comment>
<dbReference type="PANTHER" id="PTHR43007:SF1">
    <property type="entry name" value="2-PHOSPHO-L-LACTATE TRANSFERASE"/>
    <property type="match status" value="1"/>
</dbReference>
<name>A0A3N6ZPB7_9ACTN</name>
<dbReference type="Gene3D" id="3.40.50.10680">
    <property type="entry name" value="CofD-like domains"/>
    <property type="match status" value="1"/>
</dbReference>
<accession>A0A3N6ZPB7</accession>
<dbReference type="AlphaFoldDB" id="A0A3N6ZPB7"/>
<dbReference type="OrthoDB" id="7466225at2"/>
<keyword evidence="4" id="KW-1185">Reference proteome</keyword>
<dbReference type="InterPro" id="IPR002882">
    <property type="entry name" value="CofD"/>
</dbReference>
<keyword evidence="2" id="KW-0460">Magnesium</keyword>
<reference evidence="3 4" key="1">
    <citation type="submission" date="2018-11" db="EMBL/GenBank/DDBJ databases">
        <authorList>
            <person name="Li F."/>
        </authorList>
    </citation>
    <scope>NUCLEOTIDE SEQUENCE [LARGE SCALE GENOMIC DNA]</scope>
    <source>
        <strain evidence="3 4">YS17T</strain>
    </source>
</reference>
<dbReference type="EMBL" id="RQJX01000004">
    <property type="protein sequence ID" value="RQN08907.1"/>
    <property type="molecule type" value="Genomic_DNA"/>
</dbReference>
<evidence type="ECO:0000256" key="2">
    <source>
        <dbReference type="ARBA" id="ARBA00022842"/>
    </source>
</evidence>
<evidence type="ECO:0000256" key="1">
    <source>
        <dbReference type="ARBA" id="ARBA00022679"/>
    </source>
</evidence>
<proteinExistence type="inferred from homology"/>
<dbReference type="InterPro" id="IPR038136">
    <property type="entry name" value="CofD-like_dom_sf"/>
</dbReference>
<dbReference type="InterPro" id="IPR010115">
    <property type="entry name" value="FbiA/CofD"/>
</dbReference>
<dbReference type="PANTHER" id="PTHR43007">
    <property type="entry name" value="2-PHOSPHO-L-LACTATE TRANSFERASE"/>
    <property type="match status" value="1"/>
</dbReference>
<keyword evidence="1 3" id="KW-0808">Transferase</keyword>
<dbReference type="Gene3D" id="1.10.8.240">
    <property type="entry name" value="CofD-like domain"/>
    <property type="match status" value="1"/>
</dbReference>
<dbReference type="RefSeq" id="WP_124235915.1">
    <property type="nucleotide sequence ID" value="NZ_JBHUFI010000001.1"/>
</dbReference>
<gene>
    <name evidence="3" type="ORF">EHW97_04170</name>
</gene>